<dbReference type="InterPro" id="IPR005583">
    <property type="entry name" value="YaaA"/>
</dbReference>
<dbReference type="AlphaFoldDB" id="A0A0R1VA87"/>
<accession>A0A0R1VA87</accession>
<dbReference type="HAMAP" id="MF_00652">
    <property type="entry name" value="UPF0246"/>
    <property type="match status" value="1"/>
</dbReference>
<protein>
    <recommendedName>
        <fullName evidence="1">UPF0246 protein FC60_GL000157</fullName>
    </recommendedName>
</protein>
<dbReference type="PANTHER" id="PTHR30283:SF4">
    <property type="entry name" value="PEROXIDE STRESS RESISTANCE PROTEIN YAAA"/>
    <property type="match status" value="1"/>
</dbReference>
<dbReference type="EMBL" id="AZFN01000010">
    <property type="protein sequence ID" value="KRM02497.1"/>
    <property type="molecule type" value="Genomic_DNA"/>
</dbReference>
<dbReference type="Pfam" id="PF03883">
    <property type="entry name" value="H2O2_YaaD"/>
    <property type="match status" value="1"/>
</dbReference>
<dbReference type="GO" id="GO:0005829">
    <property type="term" value="C:cytosol"/>
    <property type="evidence" value="ECO:0007669"/>
    <property type="project" value="TreeGrafter"/>
</dbReference>
<dbReference type="NCBIfam" id="NF002543">
    <property type="entry name" value="PRK02101.1-4"/>
    <property type="match status" value="1"/>
</dbReference>
<dbReference type="GO" id="GO:0033194">
    <property type="term" value="P:response to hydroperoxide"/>
    <property type="evidence" value="ECO:0007669"/>
    <property type="project" value="TreeGrafter"/>
</dbReference>
<dbReference type="PANTHER" id="PTHR30283">
    <property type="entry name" value="PEROXIDE STRESS RESPONSE PROTEIN YAAA"/>
    <property type="match status" value="1"/>
</dbReference>
<sequence>MMKYFISPSMKMKPGENFTSLQQELLFPKATSEVINSLQALTDQQRQDLWACSDRVAHDANEWVHKLSLDAPGSPAILTYQGIQYQAMAPDLMTEEQLKRLADRLRIVSGLYGLVAPFTEIQPYRLEMKASLAVAAQPDLYHFWGQRLYKKLFEEHDVVLNLASKEYSRAISPYLQTDDQLITIELLTNKQGKLTQPSTAVKQARGFFVRDLVERDVTTIEAVKDFSVAGYQFDAGLSSSTVFKFIHNGEK</sequence>
<gene>
    <name evidence="2" type="ORF">FC60_GL000157</name>
</gene>
<dbReference type="Proteomes" id="UP000051739">
    <property type="component" value="Unassembled WGS sequence"/>
</dbReference>
<comment type="caution">
    <text evidence="2">The sequence shown here is derived from an EMBL/GenBank/DDBJ whole genome shotgun (WGS) entry which is preliminary data.</text>
</comment>
<proteinExistence type="inferred from homology"/>
<evidence type="ECO:0000256" key="1">
    <source>
        <dbReference type="HAMAP-Rule" id="MF_00652"/>
    </source>
</evidence>
<comment type="similarity">
    <text evidence="1">Belongs to the UPF0246 family.</text>
</comment>
<evidence type="ECO:0000313" key="3">
    <source>
        <dbReference type="Proteomes" id="UP000051739"/>
    </source>
</evidence>
<organism evidence="2 3">
    <name type="scientific">Limosilactobacillus gastricus DSM 16045</name>
    <dbReference type="NCBI Taxonomy" id="1423749"/>
    <lineage>
        <taxon>Bacteria</taxon>
        <taxon>Bacillati</taxon>
        <taxon>Bacillota</taxon>
        <taxon>Bacilli</taxon>
        <taxon>Lactobacillales</taxon>
        <taxon>Lactobacillaceae</taxon>
        <taxon>Limosilactobacillus</taxon>
    </lineage>
</organism>
<keyword evidence="3" id="KW-1185">Reference proteome</keyword>
<reference evidence="2 3" key="1">
    <citation type="journal article" date="2015" name="Genome Announc.">
        <title>Expanding the biotechnology potential of lactobacilli through comparative genomics of 213 strains and associated genera.</title>
        <authorList>
            <person name="Sun Z."/>
            <person name="Harris H.M."/>
            <person name="McCann A."/>
            <person name="Guo C."/>
            <person name="Argimon S."/>
            <person name="Zhang W."/>
            <person name="Yang X."/>
            <person name="Jeffery I.B."/>
            <person name="Cooney J.C."/>
            <person name="Kagawa T.F."/>
            <person name="Liu W."/>
            <person name="Song Y."/>
            <person name="Salvetti E."/>
            <person name="Wrobel A."/>
            <person name="Rasinkangas P."/>
            <person name="Parkhill J."/>
            <person name="Rea M.C."/>
            <person name="O'Sullivan O."/>
            <person name="Ritari J."/>
            <person name="Douillard F.P."/>
            <person name="Paul Ross R."/>
            <person name="Yang R."/>
            <person name="Briner A.E."/>
            <person name="Felis G.E."/>
            <person name="de Vos W.M."/>
            <person name="Barrangou R."/>
            <person name="Klaenhammer T.R."/>
            <person name="Caufield P.W."/>
            <person name="Cui Y."/>
            <person name="Zhang H."/>
            <person name="O'Toole P.W."/>
        </authorList>
    </citation>
    <scope>NUCLEOTIDE SEQUENCE [LARGE SCALE GENOMIC DNA]</scope>
    <source>
        <strain evidence="2 3">DSM 16045</strain>
    </source>
</reference>
<name>A0A0R1VA87_9LACO</name>
<evidence type="ECO:0000313" key="2">
    <source>
        <dbReference type="EMBL" id="KRM02497.1"/>
    </source>
</evidence>
<dbReference type="PATRIC" id="fig|1423749.3.peg.157"/>